<gene>
    <name evidence="3" type="primary">LOC108984963</name>
</gene>
<evidence type="ECO:0000259" key="1">
    <source>
        <dbReference type="Pfam" id="PF24626"/>
    </source>
</evidence>
<protein>
    <submittedName>
        <fullName evidence="3">Uncharacterized protein LOC108984963</fullName>
    </submittedName>
</protein>
<dbReference type="RefSeq" id="XP_018812619.1">
    <property type="nucleotide sequence ID" value="XM_018957074.1"/>
</dbReference>
<dbReference type="PANTHER" id="PTHR46148">
    <property type="entry name" value="CHROMO DOMAIN-CONTAINING PROTEIN"/>
    <property type="match status" value="1"/>
</dbReference>
<feature type="domain" description="Tf2-1-like SH3-like" evidence="1">
    <location>
        <begin position="6"/>
        <end position="54"/>
    </location>
</feature>
<evidence type="ECO:0000313" key="3">
    <source>
        <dbReference type="RefSeq" id="XP_018812619.1"/>
    </source>
</evidence>
<proteinExistence type="predicted"/>
<dbReference type="GeneID" id="108984963"/>
<dbReference type="AlphaFoldDB" id="A0A2I4DZP0"/>
<dbReference type="Pfam" id="PF24626">
    <property type="entry name" value="SH3_Tf2-1"/>
    <property type="match status" value="1"/>
</dbReference>
<reference evidence="3" key="1">
    <citation type="submission" date="2025-08" db="UniProtKB">
        <authorList>
            <consortium name="RefSeq"/>
        </authorList>
    </citation>
    <scope>IDENTIFICATION</scope>
    <source>
        <tissue evidence="3">Leaves</tissue>
    </source>
</reference>
<evidence type="ECO:0000313" key="2">
    <source>
        <dbReference type="Proteomes" id="UP000235220"/>
    </source>
</evidence>
<dbReference type="Gramene" id="Jr09_01210_p1">
    <property type="protein sequence ID" value="cds.Jr09_01210_p1"/>
    <property type="gene ID" value="Jr09_01210"/>
</dbReference>
<dbReference type="Proteomes" id="UP000235220">
    <property type="component" value="Chromosome 9"/>
</dbReference>
<keyword evidence="2" id="KW-1185">Reference proteome</keyword>
<accession>A0A2I4DZP0</accession>
<organism evidence="2 3">
    <name type="scientific">Juglans regia</name>
    <name type="common">English walnut</name>
    <dbReference type="NCBI Taxonomy" id="51240"/>
    <lineage>
        <taxon>Eukaryota</taxon>
        <taxon>Viridiplantae</taxon>
        <taxon>Streptophyta</taxon>
        <taxon>Embryophyta</taxon>
        <taxon>Tracheophyta</taxon>
        <taxon>Spermatophyta</taxon>
        <taxon>Magnoliopsida</taxon>
        <taxon>eudicotyledons</taxon>
        <taxon>Gunneridae</taxon>
        <taxon>Pentapetalae</taxon>
        <taxon>rosids</taxon>
        <taxon>fabids</taxon>
        <taxon>Fagales</taxon>
        <taxon>Juglandaceae</taxon>
        <taxon>Juglans</taxon>
    </lineage>
</organism>
<dbReference type="PANTHER" id="PTHR46148:SF60">
    <property type="entry name" value="CHROMO DOMAIN-CONTAINING PROTEIN"/>
    <property type="match status" value="1"/>
</dbReference>
<dbReference type="KEGG" id="jre:108984963"/>
<name>A0A2I4DZP0_JUGRE</name>
<sequence>MKGVFWFAKKGKLSPRCVGPYEILEKVGTVAYRLELPTEFQGIHNIFHVSSLKKSFEKQIPTVVDTRDISLQPNLTYEEVLIQITDWKDKELRNRKIPLVKVLWRNHDVEEAAWEIEADMRSKYPYLFGM</sequence>
<dbReference type="OrthoDB" id="1939135at2759"/>
<dbReference type="InterPro" id="IPR056924">
    <property type="entry name" value="SH3_Tf2-1"/>
</dbReference>